<dbReference type="EMBL" id="JAUSUQ010000002">
    <property type="protein sequence ID" value="MDQ0337996.1"/>
    <property type="molecule type" value="Genomic_DNA"/>
</dbReference>
<reference evidence="1 2" key="1">
    <citation type="submission" date="2023-07" db="EMBL/GenBank/DDBJ databases">
        <title>Genomic Encyclopedia of Type Strains, Phase IV (KMG-IV): sequencing the most valuable type-strain genomes for metagenomic binning, comparative biology and taxonomic classification.</title>
        <authorList>
            <person name="Goeker M."/>
        </authorList>
    </citation>
    <scope>NUCLEOTIDE SEQUENCE [LARGE SCALE GENOMIC DNA]</scope>
    <source>
        <strain evidence="1 2">DSM 17740</strain>
    </source>
</reference>
<dbReference type="InterPro" id="IPR015421">
    <property type="entry name" value="PyrdxlP-dep_Trfase_major"/>
</dbReference>
<keyword evidence="2" id="KW-1185">Reference proteome</keyword>
<comment type="caution">
    <text evidence="1">The sequence shown here is derived from an EMBL/GenBank/DDBJ whole genome shotgun (WGS) entry which is preliminary data.</text>
</comment>
<evidence type="ECO:0000313" key="1">
    <source>
        <dbReference type="EMBL" id="MDQ0337996.1"/>
    </source>
</evidence>
<dbReference type="Proteomes" id="UP001232445">
    <property type="component" value="Unassembled WGS sequence"/>
</dbReference>
<dbReference type="InterPro" id="IPR015424">
    <property type="entry name" value="PyrdxlP-dep_Trfase"/>
</dbReference>
<organism evidence="1 2">
    <name type="scientific">Caldalkalibacillus uzonensis</name>
    <dbReference type="NCBI Taxonomy" id="353224"/>
    <lineage>
        <taxon>Bacteria</taxon>
        <taxon>Bacillati</taxon>
        <taxon>Bacillota</taxon>
        <taxon>Bacilli</taxon>
        <taxon>Bacillales</taxon>
        <taxon>Bacillaceae</taxon>
        <taxon>Caldalkalibacillus</taxon>
    </lineage>
</organism>
<accession>A0ABU0CQ16</accession>
<dbReference type="Gene3D" id="3.40.640.10">
    <property type="entry name" value="Type I PLP-dependent aspartate aminotransferase-like (Major domain)"/>
    <property type="match status" value="1"/>
</dbReference>
<gene>
    <name evidence="1" type="ORF">J2S00_000779</name>
</gene>
<protein>
    <submittedName>
        <fullName evidence="1">4-aminobutyrate aminotransferase-like enzyme</fullName>
    </submittedName>
</protein>
<proteinExistence type="predicted"/>
<name>A0ABU0CQ16_9BACI</name>
<dbReference type="SUPFAM" id="SSF53383">
    <property type="entry name" value="PLP-dependent transferases"/>
    <property type="match status" value="1"/>
</dbReference>
<evidence type="ECO:0000313" key="2">
    <source>
        <dbReference type="Proteomes" id="UP001232445"/>
    </source>
</evidence>
<sequence length="63" mass="6950">MNEALHAQVDRYIHTGFNVMMYEPYIALAEKLCQVAPGEHELQEGLSILEESIAAAAGGKQYV</sequence>